<dbReference type="Proteomes" id="UP000242381">
    <property type="component" value="Unassembled WGS sequence"/>
</dbReference>
<gene>
    <name evidence="1" type="ORF">BCV71DRAFT_256326</name>
</gene>
<dbReference type="AlphaFoldDB" id="A0A1X0RYK0"/>
<reference evidence="1 2" key="1">
    <citation type="journal article" date="2016" name="Proc. Natl. Acad. Sci. U.S.A.">
        <title>Lipid metabolic changes in an early divergent fungus govern the establishment of a mutualistic symbiosis with endobacteria.</title>
        <authorList>
            <person name="Lastovetsky O.A."/>
            <person name="Gaspar M.L."/>
            <person name="Mondo S.J."/>
            <person name="LaButti K.M."/>
            <person name="Sandor L."/>
            <person name="Grigoriev I.V."/>
            <person name="Henry S.A."/>
            <person name="Pawlowska T.E."/>
        </authorList>
    </citation>
    <scope>NUCLEOTIDE SEQUENCE [LARGE SCALE GENOMIC DNA]</scope>
    <source>
        <strain evidence="1 2">ATCC 11559</strain>
    </source>
</reference>
<name>A0A1X0RYK0_RHIZD</name>
<dbReference type="VEuPathDB" id="FungiDB:BCV72DRAFT_259524"/>
<dbReference type="EMBL" id="KV921365">
    <property type="protein sequence ID" value="ORE17100.1"/>
    <property type="molecule type" value="Genomic_DNA"/>
</dbReference>
<evidence type="ECO:0000313" key="2">
    <source>
        <dbReference type="Proteomes" id="UP000242381"/>
    </source>
</evidence>
<accession>A0A1X0RYK0</accession>
<protein>
    <submittedName>
        <fullName evidence="1">Uncharacterized protein</fullName>
    </submittedName>
</protein>
<organism evidence="1 2">
    <name type="scientific">Rhizopus microsporus</name>
    <dbReference type="NCBI Taxonomy" id="58291"/>
    <lineage>
        <taxon>Eukaryota</taxon>
        <taxon>Fungi</taxon>
        <taxon>Fungi incertae sedis</taxon>
        <taxon>Mucoromycota</taxon>
        <taxon>Mucoromycotina</taxon>
        <taxon>Mucoromycetes</taxon>
        <taxon>Mucorales</taxon>
        <taxon>Mucorineae</taxon>
        <taxon>Rhizopodaceae</taxon>
        <taxon>Rhizopus</taxon>
    </lineage>
</organism>
<evidence type="ECO:0000313" key="1">
    <source>
        <dbReference type="EMBL" id="ORE17100.1"/>
    </source>
</evidence>
<proteinExistence type="predicted"/>
<sequence length="164" mass="19274">MGHLFGNRTANQQTITLTNEQLELLLNEFALKIRTQEAERRRDNNNEFPSSIISEMEETPSADMRITIKRYARDIHFYDDGFWTRSEVTNKSFVSYLKRYKMDAHSTTSQNTRMLIDLDLLPEQLLKFLKIFIKNHGGDQTTIRSDHGENETPLHLQLCQCQTY</sequence>